<evidence type="ECO:0000256" key="1">
    <source>
        <dbReference type="SAM" id="Phobius"/>
    </source>
</evidence>
<proteinExistence type="predicted"/>
<sequence>MKENKLYSHIVYTLYNIFNDDNIKAQVIVNPDFKKLVIQQICNLLTLEKEFNANLNDNKFTLSFAQVLADITNESEIIEKVDSATFNMLDEEYVAFVQYIVSNFAVEKNYITRENIITSELIDATADFTDEKAIDNAREKLNKVNEDEAAESQFEVGQRRGPATGIGGIGVPMGGIGPGEFSNPNKFDMSQMMQQMANMPIHPRLDPRFYFYTLKPKYMPILKKIVAGFVILASALLVLLWFLNSYLNIHLETKVIIYTIPGTGLPLIIGGGADSALHNTNNNFSEVFSFGSRYKFLLMQSAGLQTFSGILSILPGIFLGYELLGKKRFKRDNYVVRFWPVVLSIVILLYSSLSLIQVLLPNVVEKYFNSRSVPNGGFLIQNDPQLAITGYLLLPDSDLAMTINSLVSEVYNSTTYQVLRIFTIISMIAGLIAGIMVIILAVLAPKTDRNKLIRANTEYQKALTAMMNGQKYEMDPTLFDDEFKDDNVFEKDDSNRSKDK</sequence>
<evidence type="ECO:0000313" key="2">
    <source>
        <dbReference type="EMBL" id="WFG96626.1"/>
    </source>
</evidence>
<feature type="transmembrane region" description="Helical" evidence="1">
    <location>
        <begin position="336"/>
        <end position="360"/>
    </location>
</feature>
<protein>
    <recommendedName>
        <fullName evidence="4">Transmembrane protein</fullName>
    </recommendedName>
</protein>
<feature type="transmembrane region" description="Helical" evidence="1">
    <location>
        <begin position="302"/>
        <end position="324"/>
    </location>
</feature>
<feature type="transmembrane region" description="Helical" evidence="1">
    <location>
        <begin position="421"/>
        <end position="444"/>
    </location>
</feature>
<keyword evidence="3" id="KW-1185">Reference proteome</keyword>
<keyword evidence="1" id="KW-0472">Membrane</keyword>
<dbReference type="AlphaFoldDB" id="A0AAX3SZA3"/>
<evidence type="ECO:0008006" key="4">
    <source>
        <dbReference type="Google" id="ProtNLM"/>
    </source>
</evidence>
<dbReference type="Proteomes" id="UP001214629">
    <property type="component" value="Chromosome"/>
</dbReference>
<keyword evidence="1" id="KW-1133">Transmembrane helix</keyword>
<dbReference type="RefSeq" id="WP_277938896.1">
    <property type="nucleotide sequence ID" value="NZ_CP096246.1"/>
</dbReference>
<gene>
    <name evidence="2" type="ORF">M0C40_01005</name>
</gene>
<accession>A0AAX3SZA3</accession>
<evidence type="ECO:0000313" key="3">
    <source>
        <dbReference type="Proteomes" id="UP001214629"/>
    </source>
</evidence>
<keyword evidence="1" id="KW-0812">Transmembrane</keyword>
<feature type="transmembrane region" description="Helical" evidence="1">
    <location>
        <begin position="225"/>
        <end position="243"/>
    </location>
</feature>
<dbReference type="EMBL" id="CP096246">
    <property type="protein sequence ID" value="WFG96626.1"/>
    <property type="molecule type" value="Genomic_DNA"/>
</dbReference>
<organism evidence="2 3">
    <name type="scientific">Spiroplasma citri</name>
    <dbReference type="NCBI Taxonomy" id="2133"/>
    <lineage>
        <taxon>Bacteria</taxon>
        <taxon>Bacillati</taxon>
        <taxon>Mycoplasmatota</taxon>
        <taxon>Mollicutes</taxon>
        <taxon>Entomoplasmatales</taxon>
        <taxon>Spiroplasmataceae</taxon>
        <taxon>Spiroplasma</taxon>
    </lineage>
</organism>
<name>A0AAX3SZA3_SPICI</name>
<reference evidence="2 3" key="1">
    <citation type="submission" date="2022-04" db="EMBL/GenBank/DDBJ databases">
        <title>Whole genome of Spiroplasma citri.</title>
        <authorList>
            <person name="Khanchezar A."/>
            <person name="Izadpanah K."/>
            <person name="Taghavi M."/>
            <person name="Ghorbani A."/>
            <person name="Beven L."/>
        </authorList>
    </citation>
    <scope>NUCLEOTIDE SEQUENCE [LARGE SCALE GENOMIC DNA]</scope>
    <source>
        <strain evidence="2 3">D4</strain>
    </source>
</reference>